<sequence>MKKLAIAALATTFALAGCSTMNLDDKRTMVVEGQAMDVKVVNIPNLKVELAPRKAVCEVQAATGEMIKAECLQFRQTHQRNYTTFNGDIQGFTYEPGYRYVLDVRQEAVADEAAGVVKPVWYLNEVISKTAE</sequence>
<reference evidence="3 4" key="1">
    <citation type="submission" date="2021-03" db="EMBL/GenBank/DDBJ databases">
        <authorList>
            <person name="Shang D.-D."/>
            <person name="Du Z.-J."/>
            <person name="Chen G.-J."/>
        </authorList>
    </citation>
    <scope>NUCLEOTIDE SEQUENCE [LARGE SCALE GENOMIC DNA]</scope>
    <source>
        <strain evidence="3 4">F1192</strain>
    </source>
</reference>
<feature type="domain" description="DUF4377" evidence="2">
    <location>
        <begin position="61"/>
        <end position="129"/>
    </location>
</feature>
<evidence type="ECO:0000313" key="3">
    <source>
        <dbReference type="EMBL" id="MBO1531111.1"/>
    </source>
</evidence>
<comment type="caution">
    <text evidence="3">The sequence shown here is derived from an EMBL/GenBank/DDBJ whole genome shotgun (WGS) entry which is preliminary data.</text>
</comment>
<dbReference type="EMBL" id="JAGBKM010000012">
    <property type="protein sequence ID" value="MBO1531111.1"/>
    <property type="molecule type" value="Genomic_DNA"/>
</dbReference>
<keyword evidence="1" id="KW-0732">Signal</keyword>
<evidence type="ECO:0000313" key="4">
    <source>
        <dbReference type="Proteomes" id="UP000664554"/>
    </source>
</evidence>
<protein>
    <submittedName>
        <fullName evidence="3">DUF4377 domain-containing protein</fullName>
    </submittedName>
</protein>
<dbReference type="PROSITE" id="PS51257">
    <property type="entry name" value="PROKAR_LIPOPROTEIN"/>
    <property type="match status" value="1"/>
</dbReference>
<dbReference type="InterPro" id="IPR025485">
    <property type="entry name" value="DUF4377"/>
</dbReference>
<evidence type="ECO:0000259" key="2">
    <source>
        <dbReference type="Pfam" id="PF14302"/>
    </source>
</evidence>
<gene>
    <name evidence="3" type="ORF">J3492_07760</name>
</gene>
<evidence type="ECO:0000256" key="1">
    <source>
        <dbReference type="SAM" id="SignalP"/>
    </source>
</evidence>
<feature type="signal peptide" evidence="1">
    <location>
        <begin position="1"/>
        <end position="16"/>
    </location>
</feature>
<dbReference type="Proteomes" id="UP000664554">
    <property type="component" value="Unassembled WGS sequence"/>
</dbReference>
<proteinExistence type="predicted"/>
<feature type="chain" id="PRO_5045639248" evidence="1">
    <location>
        <begin position="17"/>
        <end position="132"/>
    </location>
</feature>
<accession>A0ABS3NNX0</accession>
<dbReference type="Pfam" id="PF14302">
    <property type="entry name" value="DUF4377"/>
    <property type="match status" value="1"/>
</dbReference>
<keyword evidence="4" id="KW-1185">Reference proteome</keyword>
<organism evidence="3 4">
    <name type="scientific">Psychrobacter coccoides</name>
    <dbReference type="NCBI Taxonomy" id="2818440"/>
    <lineage>
        <taxon>Bacteria</taxon>
        <taxon>Pseudomonadati</taxon>
        <taxon>Pseudomonadota</taxon>
        <taxon>Gammaproteobacteria</taxon>
        <taxon>Moraxellales</taxon>
        <taxon>Moraxellaceae</taxon>
        <taxon>Psychrobacter</taxon>
    </lineage>
</organism>
<dbReference type="RefSeq" id="WP_207991237.1">
    <property type="nucleotide sequence ID" value="NZ_JAGBKM010000012.1"/>
</dbReference>
<name>A0ABS3NNX0_9GAMM</name>